<evidence type="ECO:0000313" key="2">
    <source>
        <dbReference type="Proteomes" id="UP000196531"/>
    </source>
</evidence>
<evidence type="ECO:0000313" key="1">
    <source>
        <dbReference type="EMBL" id="OUR97954.1"/>
    </source>
</evidence>
<gene>
    <name evidence="1" type="ORF">A9Q84_06465</name>
</gene>
<comment type="caution">
    <text evidence="1">The sequence shown here is derived from an EMBL/GenBank/DDBJ whole genome shotgun (WGS) entry which is preliminary data.</text>
</comment>
<dbReference type="InterPro" id="IPR021516">
    <property type="entry name" value="DUF3179"/>
</dbReference>
<reference evidence="2" key="1">
    <citation type="journal article" date="2017" name="Proc. Natl. Acad. Sci. U.S.A.">
        <title>Simulation of Deepwater Horizon oil plume reveals substrate specialization within a complex community of hydrocarbon-degraders.</title>
        <authorList>
            <person name="Hu P."/>
            <person name="Dubinsky E.A."/>
            <person name="Probst A.J."/>
            <person name="Wang J."/>
            <person name="Sieber C.M.K."/>
            <person name="Tom L.M."/>
            <person name="Gardinali P."/>
            <person name="Banfield J.F."/>
            <person name="Atlas R.M."/>
            <person name="Andersen G.L."/>
        </authorList>
    </citation>
    <scope>NUCLEOTIDE SEQUENCE [LARGE SCALE GENOMIC DNA]</scope>
</reference>
<proteinExistence type="predicted"/>
<name>A0A1Y5FE32_9BACT</name>
<sequence>MSAYGMNGFNLEGTLIPRKNILKGGPPRDGIPAINHPLFISSDKAEKIYSIDDYAIVVSTAKETKAYPISVLNWHEIVNDIVGDTHLVISYCPLCGTGMVFYSKQENAQLSFGVSGLLYQSDVLLYDKQTESLWSQLLLKSVSGKYKGSKLKIFPSMHVRLIKFLKENPKTRVLSKETGFSRDYSRNPYANYEKTNTLYFPINVRPKKYHFKEWSLIILSKNPVIVPMSSLKNSKGRVLIKTKGEKVLIQYNKETRELNCLGQVSQCVSGYFFALKTFYPQAKIHR</sequence>
<dbReference type="Proteomes" id="UP000196531">
    <property type="component" value="Unassembled WGS sequence"/>
</dbReference>
<protein>
    <recommendedName>
        <fullName evidence="3">DUF3179 domain-containing protein</fullName>
    </recommendedName>
</protein>
<accession>A0A1Y5FE32</accession>
<organism evidence="1 2">
    <name type="scientific">Halobacteriovorax marinus</name>
    <dbReference type="NCBI Taxonomy" id="97084"/>
    <lineage>
        <taxon>Bacteria</taxon>
        <taxon>Pseudomonadati</taxon>
        <taxon>Bdellovibrionota</taxon>
        <taxon>Bacteriovoracia</taxon>
        <taxon>Bacteriovoracales</taxon>
        <taxon>Halobacteriovoraceae</taxon>
        <taxon>Halobacteriovorax</taxon>
    </lineage>
</organism>
<dbReference type="AlphaFoldDB" id="A0A1Y5FE32"/>
<evidence type="ECO:0008006" key="3">
    <source>
        <dbReference type="Google" id="ProtNLM"/>
    </source>
</evidence>
<dbReference type="Pfam" id="PF11376">
    <property type="entry name" value="DUF3179"/>
    <property type="match status" value="1"/>
</dbReference>
<dbReference type="EMBL" id="MAAO01000005">
    <property type="protein sequence ID" value="OUR97954.1"/>
    <property type="molecule type" value="Genomic_DNA"/>
</dbReference>